<dbReference type="InterPro" id="IPR029058">
    <property type="entry name" value="AB_hydrolase_fold"/>
</dbReference>
<accession>A0A2S8B557</accession>
<feature type="signal peptide" evidence="2">
    <location>
        <begin position="1"/>
        <end position="23"/>
    </location>
</feature>
<keyword evidence="1" id="KW-0378">Hydrolase</keyword>
<dbReference type="Pfam" id="PF02230">
    <property type="entry name" value="Abhydrolase_2"/>
    <property type="match status" value="1"/>
</dbReference>
<dbReference type="Proteomes" id="UP000238954">
    <property type="component" value="Chromosome"/>
</dbReference>
<evidence type="ECO:0000256" key="2">
    <source>
        <dbReference type="SAM" id="SignalP"/>
    </source>
</evidence>
<comment type="caution">
    <text evidence="4">The sequence shown here is derived from an EMBL/GenBank/DDBJ whole genome shotgun (WGS) entry which is preliminary data.</text>
</comment>
<name>A0A2S8B557_9SPHN</name>
<protein>
    <recommendedName>
        <fullName evidence="3">Phospholipase/carboxylesterase/thioesterase domain-containing protein</fullName>
    </recommendedName>
</protein>
<sequence length="336" mass="35461">MRGRILGWMMALGLAAVAAPAGAEELRGGGYDVMVVRDQVYGRGLVDASNAGGRMRDLRMDVYRPVEEGRPLADRPAIIMVFGGAFYRGSKGADHFEEDGASDSSMADYCTRFARAGYVCAAIEYRLAPEDPGIAHEPDPAMLLPRALLTGPAATARIETVRARMALPPLDDESRAQLWRGYLAATDDLAAAVHYVRDHAASLGTAPDRIAIGGFSAGAITVVNGAYGMALPVKAVVALSGAMGAYDIRKSVRKGMPPGLFFLGQNDLAGIQIGARAALAALKQAEVPTESAWVPGFGHFYPMGAVSLGSDMSRSTVETRILDFLGRTMGAKAVEP</sequence>
<evidence type="ECO:0000259" key="3">
    <source>
        <dbReference type="Pfam" id="PF02230"/>
    </source>
</evidence>
<dbReference type="PANTHER" id="PTHR48081">
    <property type="entry name" value="AB HYDROLASE SUPERFAMILY PROTEIN C4A8.06C"/>
    <property type="match status" value="1"/>
</dbReference>
<keyword evidence="5" id="KW-1185">Reference proteome</keyword>
<dbReference type="InterPro" id="IPR050300">
    <property type="entry name" value="GDXG_lipolytic_enzyme"/>
</dbReference>
<dbReference type="GO" id="GO:0016787">
    <property type="term" value="F:hydrolase activity"/>
    <property type="evidence" value="ECO:0007669"/>
    <property type="project" value="UniProtKB-KW"/>
</dbReference>
<dbReference type="SUPFAM" id="SSF53474">
    <property type="entry name" value="alpha/beta-Hydrolases"/>
    <property type="match status" value="1"/>
</dbReference>
<evidence type="ECO:0000313" key="5">
    <source>
        <dbReference type="Proteomes" id="UP000238954"/>
    </source>
</evidence>
<proteinExistence type="predicted"/>
<dbReference type="InterPro" id="IPR003140">
    <property type="entry name" value="PLipase/COase/thioEstase"/>
</dbReference>
<feature type="domain" description="Phospholipase/carboxylesterase/thioesterase" evidence="3">
    <location>
        <begin position="196"/>
        <end position="243"/>
    </location>
</feature>
<organism evidence="4 5">
    <name type="scientific">Sphingopyxis lindanitolerans</name>
    <dbReference type="NCBI Taxonomy" id="2054227"/>
    <lineage>
        <taxon>Bacteria</taxon>
        <taxon>Pseudomonadati</taxon>
        <taxon>Pseudomonadota</taxon>
        <taxon>Alphaproteobacteria</taxon>
        <taxon>Sphingomonadales</taxon>
        <taxon>Sphingomonadaceae</taxon>
        <taxon>Sphingopyxis</taxon>
    </lineage>
</organism>
<evidence type="ECO:0000256" key="1">
    <source>
        <dbReference type="ARBA" id="ARBA00022801"/>
    </source>
</evidence>
<feature type="chain" id="PRO_5015454364" description="Phospholipase/carboxylesterase/thioesterase domain-containing protein" evidence="2">
    <location>
        <begin position="24"/>
        <end position="336"/>
    </location>
</feature>
<dbReference type="EMBL" id="PHFW01000002">
    <property type="protein sequence ID" value="PQM27541.1"/>
    <property type="molecule type" value="Genomic_DNA"/>
</dbReference>
<dbReference type="Gene3D" id="3.40.50.1820">
    <property type="entry name" value="alpha/beta hydrolase"/>
    <property type="match status" value="1"/>
</dbReference>
<reference evidence="5" key="1">
    <citation type="submission" date="2017-11" db="EMBL/GenBank/DDBJ databases">
        <title>The complete genome sequence of Sphingopyxis pomeranensis sp. nov. strain WS5A3p.</title>
        <authorList>
            <person name="Kaminski M.A."/>
        </authorList>
    </citation>
    <scope>NUCLEOTIDE SEQUENCE [LARGE SCALE GENOMIC DNA]</scope>
    <source>
        <strain evidence="5">WS5A3p</strain>
    </source>
</reference>
<gene>
    <name evidence="4" type="ORF">CVO77_02855</name>
</gene>
<dbReference type="RefSeq" id="WP_242446076.1">
    <property type="nucleotide sequence ID" value="NZ_CM009578.1"/>
</dbReference>
<evidence type="ECO:0000313" key="4">
    <source>
        <dbReference type="EMBL" id="PQM27541.1"/>
    </source>
</evidence>
<dbReference type="PANTHER" id="PTHR48081:SF8">
    <property type="entry name" value="ALPHA_BETA HYDROLASE FOLD-3 DOMAIN-CONTAINING PROTEIN-RELATED"/>
    <property type="match status" value="1"/>
</dbReference>
<keyword evidence="2" id="KW-0732">Signal</keyword>
<dbReference type="AlphaFoldDB" id="A0A2S8B557"/>